<protein>
    <recommendedName>
        <fullName evidence="3">Resolvase, N terminal domain</fullName>
    </recommendedName>
</protein>
<name>A0ABT9QMX5_9ACTN</name>
<reference evidence="1 2" key="1">
    <citation type="submission" date="2023-07" db="EMBL/GenBank/DDBJ databases">
        <title>Sequencing the genomes of 1000 actinobacteria strains.</title>
        <authorList>
            <person name="Klenk H.-P."/>
        </authorList>
    </citation>
    <scope>NUCLEOTIDE SEQUENCE [LARGE SCALE GENOMIC DNA]</scope>
    <source>
        <strain evidence="1 2">DSM 46740</strain>
    </source>
</reference>
<comment type="caution">
    <text evidence="1">The sequence shown here is derived from an EMBL/GenBank/DDBJ whole genome shotgun (WGS) entry which is preliminary data.</text>
</comment>
<accession>A0ABT9QMX5</accession>
<dbReference type="RefSeq" id="WP_307565201.1">
    <property type="nucleotide sequence ID" value="NZ_JAUSQU010000001.1"/>
</dbReference>
<organism evidence="1 2">
    <name type="scientific">Streptosporangium lutulentum</name>
    <dbReference type="NCBI Taxonomy" id="1461250"/>
    <lineage>
        <taxon>Bacteria</taxon>
        <taxon>Bacillati</taxon>
        <taxon>Actinomycetota</taxon>
        <taxon>Actinomycetes</taxon>
        <taxon>Streptosporangiales</taxon>
        <taxon>Streptosporangiaceae</taxon>
        <taxon>Streptosporangium</taxon>
    </lineage>
</organism>
<evidence type="ECO:0008006" key="3">
    <source>
        <dbReference type="Google" id="ProtNLM"/>
    </source>
</evidence>
<dbReference type="Proteomes" id="UP001225356">
    <property type="component" value="Unassembled WGS sequence"/>
</dbReference>
<keyword evidence="2" id="KW-1185">Reference proteome</keyword>
<gene>
    <name evidence="1" type="ORF">J2853_007328</name>
</gene>
<sequence length="147" mass="16015">MWTLTEQHDVDGPIVYGYLRLHRSTPERHAALTVALAQYCEQHELQLCGIFTDRGAASSDDPAFAGLLDVLLLSGAYGVVLPTAHHLGEKPVAARRREQLNAIGARLLVVRGALRTTRSSAGRPVVTLTRAVPHDQLEPARQGPHDD</sequence>
<dbReference type="EMBL" id="JAUSQU010000001">
    <property type="protein sequence ID" value="MDP9848117.1"/>
    <property type="molecule type" value="Genomic_DNA"/>
</dbReference>
<evidence type="ECO:0000313" key="1">
    <source>
        <dbReference type="EMBL" id="MDP9848117.1"/>
    </source>
</evidence>
<proteinExistence type="predicted"/>
<evidence type="ECO:0000313" key="2">
    <source>
        <dbReference type="Proteomes" id="UP001225356"/>
    </source>
</evidence>